<sequence>MDNRGGKRKGAGRPKGSTKKGTKLDEFNMMVRAQEYCEEMLEVLVDLARHSTSESTKLSAATQVLDRGHGRPGTVKMPDPHDEYKAFYLSIQRDHFINNPNYGAPFSDSYYLDQMAEPEGGA</sequence>
<keyword evidence="3" id="KW-1185">Reference proteome</keyword>
<feature type="region of interest" description="Disordered" evidence="1">
    <location>
        <begin position="53"/>
        <end position="79"/>
    </location>
</feature>
<name>A0ABY0SUY6_9RHOB</name>
<dbReference type="RefSeq" id="WP_093734159.1">
    <property type="nucleotide sequence ID" value="NZ_FNJD01000024.1"/>
</dbReference>
<proteinExistence type="predicted"/>
<dbReference type="Proteomes" id="UP000198646">
    <property type="component" value="Unassembled WGS sequence"/>
</dbReference>
<reference evidence="2 3" key="1">
    <citation type="submission" date="2016-10" db="EMBL/GenBank/DDBJ databases">
        <authorList>
            <person name="Varghese N."/>
            <person name="Submissions S."/>
        </authorList>
    </citation>
    <scope>NUCLEOTIDE SEQUENCE [LARGE SCALE GENOMIC DNA]</scope>
    <source>
        <strain evidence="2 3">DSM 17584</strain>
    </source>
</reference>
<feature type="region of interest" description="Disordered" evidence="1">
    <location>
        <begin position="1"/>
        <end position="24"/>
    </location>
</feature>
<accession>A0ABY0SUY6</accession>
<evidence type="ECO:0000313" key="3">
    <source>
        <dbReference type="Proteomes" id="UP000198646"/>
    </source>
</evidence>
<gene>
    <name evidence="2" type="ORF">SAMN04488512_1245</name>
</gene>
<comment type="caution">
    <text evidence="2">The sequence shown here is derived from an EMBL/GenBank/DDBJ whole genome shotgun (WGS) entry which is preliminary data.</text>
</comment>
<dbReference type="EMBL" id="FNJD01000024">
    <property type="protein sequence ID" value="SDP63177.1"/>
    <property type="molecule type" value="Genomic_DNA"/>
</dbReference>
<feature type="compositionally biased region" description="Polar residues" evidence="1">
    <location>
        <begin position="53"/>
        <end position="62"/>
    </location>
</feature>
<protein>
    <submittedName>
        <fullName evidence="2">Uncharacterized protein</fullName>
    </submittedName>
</protein>
<evidence type="ECO:0000313" key="2">
    <source>
        <dbReference type="EMBL" id="SDP63177.1"/>
    </source>
</evidence>
<feature type="compositionally biased region" description="Basic residues" evidence="1">
    <location>
        <begin position="1"/>
        <end position="21"/>
    </location>
</feature>
<organism evidence="2 3">
    <name type="scientific">Sulfitobacter litoralis</name>
    <dbReference type="NCBI Taxonomy" id="335975"/>
    <lineage>
        <taxon>Bacteria</taxon>
        <taxon>Pseudomonadati</taxon>
        <taxon>Pseudomonadota</taxon>
        <taxon>Alphaproteobacteria</taxon>
        <taxon>Rhodobacterales</taxon>
        <taxon>Roseobacteraceae</taxon>
        <taxon>Sulfitobacter</taxon>
    </lineage>
</organism>
<evidence type="ECO:0000256" key="1">
    <source>
        <dbReference type="SAM" id="MobiDB-lite"/>
    </source>
</evidence>